<dbReference type="GO" id="GO:0000166">
    <property type="term" value="F:nucleotide binding"/>
    <property type="evidence" value="ECO:0007669"/>
    <property type="project" value="InterPro"/>
</dbReference>
<reference evidence="3 4" key="1">
    <citation type="journal article" date="2016" name="Nat. Commun.">
        <title>Thousands of microbial genomes shed light on interconnected biogeochemical processes in an aquifer system.</title>
        <authorList>
            <person name="Anantharaman K."/>
            <person name="Brown C.T."/>
            <person name="Hug L.A."/>
            <person name="Sharon I."/>
            <person name="Castelle C.J."/>
            <person name="Probst A.J."/>
            <person name="Thomas B.C."/>
            <person name="Singh A."/>
            <person name="Wilkins M.J."/>
            <person name="Karaoz U."/>
            <person name="Brodie E.L."/>
            <person name="Williams K.H."/>
            <person name="Hubbard S.S."/>
            <person name="Banfield J.F."/>
        </authorList>
    </citation>
    <scope>NUCLEOTIDE SEQUENCE [LARGE SCALE GENOMIC DNA]</scope>
</reference>
<dbReference type="PANTHER" id="PTHR43377:SF1">
    <property type="entry name" value="BILIVERDIN REDUCTASE A"/>
    <property type="match status" value="1"/>
</dbReference>
<dbReference type="Gene3D" id="3.40.50.720">
    <property type="entry name" value="NAD(P)-binding Rossmann-like Domain"/>
    <property type="match status" value="1"/>
</dbReference>
<comment type="caution">
    <text evidence="3">The sequence shown here is derived from an EMBL/GenBank/DDBJ whole genome shotgun (WGS) entry which is preliminary data.</text>
</comment>
<dbReference type="InterPro" id="IPR051450">
    <property type="entry name" value="Gfo/Idh/MocA_Oxidoreductases"/>
</dbReference>
<dbReference type="Pfam" id="PF22725">
    <property type="entry name" value="GFO_IDH_MocA_C3"/>
    <property type="match status" value="1"/>
</dbReference>
<dbReference type="Proteomes" id="UP000178425">
    <property type="component" value="Unassembled WGS sequence"/>
</dbReference>
<organism evidence="3 4">
    <name type="scientific">Candidatus Giovannonibacteria bacterium RIFCSPHIGHO2_02_43_13</name>
    <dbReference type="NCBI Taxonomy" id="1798330"/>
    <lineage>
        <taxon>Bacteria</taxon>
        <taxon>Candidatus Giovannoniibacteriota</taxon>
    </lineage>
</organism>
<proteinExistence type="predicted"/>
<dbReference type="AlphaFoldDB" id="A0A1F5WU62"/>
<accession>A0A1F5WU62</accession>
<dbReference type="PANTHER" id="PTHR43377">
    <property type="entry name" value="BILIVERDIN REDUCTASE A"/>
    <property type="match status" value="1"/>
</dbReference>
<dbReference type="EMBL" id="MFHI01000009">
    <property type="protein sequence ID" value="OGF79164.1"/>
    <property type="molecule type" value="Genomic_DNA"/>
</dbReference>
<evidence type="ECO:0000313" key="3">
    <source>
        <dbReference type="EMBL" id="OGF79164.1"/>
    </source>
</evidence>
<dbReference type="Pfam" id="PF01408">
    <property type="entry name" value="GFO_IDH_MocA"/>
    <property type="match status" value="1"/>
</dbReference>
<dbReference type="InterPro" id="IPR036291">
    <property type="entry name" value="NAD(P)-bd_dom_sf"/>
</dbReference>
<name>A0A1F5WU62_9BACT</name>
<feature type="domain" description="Gfo/Idh/MocA-like oxidoreductase N-terminal" evidence="1">
    <location>
        <begin position="8"/>
        <end position="119"/>
    </location>
</feature>
<evidence type="ECO:0000313" key="4">
    <source>
        <dbReference type="Proteomes" id="UP000178425"/>
    </source>
</evidence>
<evidence type="ECO:0000259" key="2">
    <source>
        <dbReference type="Pfam" id="PF22725"/>
    </source>
</evidence>
<dbReference type="InterPro" id="IPR055170">
    <property type="entry name" value="GFO_IDH_MocA-like_dom"/>
</dbReference>
<dbReference type="InterPro" id="IPR000683">
    <property type="entry name" value="Gfo/Idh/MocA-like_OxRdtase_N"/>
</dbReference>
<sequence length="317" mass="35486">MKNKKKHILVLAAGSVGRRHLRNFASLGCDVSAMDPREDRLKEANGEVKLVHKFKSVEEALSTPGKFDGAVVASPTKFHISQTMALLKAGLPVLLEKPLAKNLEEASELFKFLESNKNAKVLLGYTYRWWPSLGEFRKKISAGEIGRPLRAEFIMSAHLADWHPWEKYQDFFMASRDLGGGALLDESHWLDLMIWFFGMPEGIFAGIEKISDLEIETDDNVDMLINYKNNLRVSVHLDLYGRPHRKSIKIIGEKGSLDWSFEEGLDRNIMFMNLAKDFLGLLDGGSEFTCGVEDGISVLKVIEAARKSSSSGGVIKL</sequence>
<dbReference type="Gene3D" id="3.30.360.10">
    <property type="entry name" value="Dihydrodipicolinate Reductase, domain 2"/>
    <property type="match status" value="1"/>
</dbReference>
<dbReference type="SUPFAM" id="SSF51735">
    <property type="entry name" value="NAD(P)-binding Rossmann-fold domains"/>
    <property type="match status" value="1"/>
</dbReference>
<evidence type="ECO:0000259" key="1">
    <source>
        <dbReference type="Pfam" id="PF01408"/>
    </source>
</evidence>
<dbReference type="SUPFAM" id="SSF55347">
    <property type="entry name" value="Glyceraldehyde-3-phosphate dehydrogenase-like, C-terminal domain"/>
    <property type="match status" value="1"/>
</dbReference>
<protein>
    <submittedName>
        <fullName evidence="3">Dehydrogenase</fullName>
    </submittedName>
</protein>
<feature type="domain" description="GFO/IDH/MocA-like oxidoreductase" evidence="2">
    <location>
        <begin position="136"/>
        <end position="257"/>
    </location>
</feature>
<gene>
    <name evidence="3" type="ORF">A2W54_00710</name>
</gene>